<name>A0ACB9DLT9_ARCLA</name>
<evidence type="ECO:0000313" key="2">
    <source>
        <dbReference type="Proteomes" id="UP001055879"/>
    </source>
</evidence>
<proteinExistence type="predicted"/>
<keyword evidence="2" id="KW-1185">Reference proteome</keyword>
<evidence type="ECO:0000313" key="1">
    <source>
        <dbReference type="EMBL" id="KAI3747638.1"/>
    </source>
</evidence>
<reference evidence="2" key="1">
    <citation type="journal article" date="2022" name="Mol. Ecol. Resour.">
        <title>The genomes of chicory, endive, great burdock and yacon provide insights into Asteraceae palaeo-polyploidization history and plant inulin production.</title>
        <authorList>
            <person name="Fan W."/>
            <person name="Wang S."/>
            <person name="Wang H."/>
            <person name="Wang A."/>
            <person name="Jiang F."/>
            <person name="Liu H."/>
            <person name="Zhao H."/>
            <person name="Xu D."/>
            <person name="Zhang Y."/>
        </authorList>
    </citation>
    <scope>NUCLEOTIDE SEQUENCE [LARGE SCALE GENOMIC DNA]</scope>
    <source>
        <strain evidence="2">cv. Niubang</strain>
    </source>
</reference>
<reference evidence="1 2" key="2">
    <citation type="journal article" date="2022" name="Mol. Ecol. Resour.">
        <title>The genomes of chicory, endive, great burdock and yacon provide insights into Asteraceae paleo-polyploidization history and plant inulin production.</title>
        <authorList>
            <person name="Fan W."/>
            <person name="Wang S."/>
            <person name="Wang H."/>
            <person name="Wang A."/>
            <person name="Jiang F."/>
            <person name="Liu H."/>
            <person name="Zhao H."/>
            <person name="Xu D."/>
            <person name="Zhang Y."/>
        </authorList>
    </citation>
    <scope>NUCLEOTIDE SEQUENCE [LARGE SCALE GENOMIC DNA]</scope>
    <source>
        <strain evidence="2">cv. Niubang</strain>
    </source>
</reference>
<dbReference type="Proteomes" id="UP001055879">
    <property type="component" value="Linkage Group LG03"/>
</dbReference>
<comment type="caution">
    <text evidence="1">The sequence shown here is derived from an EMBL/GenBank/DDBJ whole genome shotgun (WGS) entry which is preliminary data.</text>
</comment>
<accession>A0ACB9DLT9</accession>
<sequence length="182" mass="19429">MGRAKNEESEDRVGNVVVESCGAKAWFRGFGAVLFGLCLLVVVDVAFFWFSLGRNLGSRGGQTRETGKAETPGVEEAKPRRTSKAKPWESGGKPGRPGAKPWRREAKPGRREAKHRRREGQTLGDPGVGKLGGTGSRNQKTRESGKSSGPGRRGPGEAEPGSGDPVWEAEPIGEASSRGSFQ</sequence>
<gene>
    <name evidence="1" type="ORF">L6452_10185</name>
</gene>
<protein>
    <submittedName>
        <fullName evidence="1">Uncharacterized protein</fullName>
    </submittedName>
</protein>
<organism evidence="1 2">
    <name type="scientific">Arctium lappa</name>
    <name type="common">Greater burdock</name>
    <name type="synonym">Lappa major</name>
    <dbReference type="NCBI Taxonomy" id="4217"/>
    <lineage>
        <taxon>Eukaryota</taxon>
        <taxon>Viridiplantae</taxon>
        <taxon>Streptophyta</taxon>
        <taxon>Embryophyta</taxon>
        <taxon>Tracheophyta</taxon>
        <taxon>Spermatophyta</taxon>
        <taxon>Magnoliopsida</taxon>
        <taxon>eudicotyledons</taxon>
        <taxon>Gunneridae</taxon>
        <taxon>Pentapetalae</taxon>
        <taxon>asterids</taxon>
        <taxon>campanulids</taxon>
        <taxon>Asterales</taxon>
        <taxon>Asteraceae</taxon>
        <taxon>Carduoideae</taxon>
        <taxon>Cardueae</taxon>
        <taxon>Arctiinae</taxon>
        <taxon>Arctium</taxon>
    </lineage>
</organism>
<dbReference type="EMBL" id="CM042049">
    <property type="protein sequence ID" value="KAI3747638.1"/>
    <property type="molecule type" value="Genomic_DNA"/>
</dbReference>